<sequence length="60" mass="6898">RRNPPLLGSLLFIHLLFSFGAGKGIKHSIRILFFFIRLNSTVFTSGWKGYPLTLKGFRIF</sequence>
<feature type="non-terminal residue" evidence="1">
    <location>
        <position position="1"/>
    </location>
</feature>
<proteinExistence type="predicted"/>
<organism evidence="1">
    <name type="scientific">Lepeophtheirus salmonis</name>
    <name type="common">Salmon louse</name>
    <name type="synonym">Caligus salmonis</name>
    <dbReference type="NCBI Taxonomy" id="72036"/>
    <lineage>
        <taxon>Eukaryota</taxon>
        <taxon>Metazoa</taxon>
        <taxon>Ecdysozoa</taxon>
        <taxon>Arthropoda</taxon>
        <taxon>Crustacea</taxon>
        <taxon>Multicrustacea</taxon>
        <taxon>Hexanauplia</taxon>
        <taxon>Copepoda</taxon>
        <taxon>Siphonostomatoida</taxon>
        <taxon>Caligidae</taxon>
        <taxon>Lepeophtheirus</taxon>
    </lineage>
</organism>
<evidence type="ECO:0000313" key="1">
    <source>
        <dbReference type="EMBL" id="CDW26754.1"/>
    </source>
</evidence>
<dbReference type="EMBL" id="HACA01009393">
    <property type="protein sequence ID" value="CDW26754.1"/>
    <property type="molecule type" value="Transcribed_RNA"/>
</dbReference>
<protein>
    <submittedName>
        <fullName evidence="1">Uncharacterized protein</fullName>
    </submittedName>
</protein>
<reference evidence="1" key="1">
    <citation type="submission" date="2014-05" db="EMBL/GenBank/DDBJ databases">
        <authorList>
            <person name="Chronopoulou M."/>
        </authorList>
    </citation>
    <scope>NUCLEOTIDE SEQUENCE</scope>
    <source>
        <tissue evidence="1">Whole organism</tissue>
    </source>
</reference>
<accession>A0A0K2TLG2</accession>
<dbReference type="AlphaFoldDB" id="A0A0K2TLG2"/>
<name>A0A0K2TLG2_LEPSM</name>